<feature type="region of interest" description="Disordered" evidence="8">
    <location>
        <begin position="402"/>
        <end position="427"/>
    </location>
</feature>
<dbReference type="InterPro" id="IPR015590">
    <property type="entry name" value="Aldehyde_DH_dom"/>
</dbReference>
<keyword evidence="6" id="KW-0560">Oxidoreductase</keyword>
<feature type="compositionally biased region" description="Basic and acidic residues" evidence="8">
    <location>
        <begin position="402"/>
        <end position="417"/>
    </location>
</feature>
<proteinExistence type="inferred from homology"/>
<keyword evidence="3" id="KW-0028">Amino-acid biosynthesis</keyword>
<feature type="compositionally biased region" description="Polar residues" evidence="8">
    <location>
        <begin position="418"/>
        <end position="427"/>
    </location>
</feature>
<evidence type="ECO:0000313" key="10">
    <source>
        <dbReference type="EMBL" id="KAK3606843.1"/>
    </source>
</evidence>
<dbReference type="InterPro" id="IPR000965">
    <property type="entry name" value="GPR_dom"/>
</dbReference>
<dbReference type="PANTHER" id="PTHR11063">
    <property type="entry name" value="GLUTAMATE SEMIALDEHYDE DEHYDROGENASE"/>
    <property type="match status" value="1"/>
</dbReference>
<evidence type="ECO:0000256" key="4">
    <source>
        <dbReference type="ARBA" id="ARBA00022650"/>
    </source>
</evidence>
<dbReference type="PROSITE" id="PS01223">
    <property type="entry name" value="PROA"/>
    <property type="match status" value="1"/>
</dbReference>
<comment type="caution">
    <text evidence="10">The sequence shown here is derived from an EMBL/GenBank/DDBJ whole genome shotgun (WGS) entry which is preliminary data.</text>
</comment>
<dbReference type="Gene3D" id="3.40.605.10">
    <property type="entry name" value="Aldehyde Dehydrogenase, Chain A, domain 1"/>
    <property type="match status" value="1"/>
</dbReference>
<dbReference type="GO" id="GO:0008652">
    <property type="term" value="P:amino acid biosynthetic process"/>
    <property type="evidence" value="ECO:0007669"/>
    <property type="project" value="UniProtKB-KW"/>
</dbReference>
<dbReference type="InterPro" id="IPR012134">
    <property type="entry name" value="Glu-5-SA_DH"/>
</dbReference>
<evidence type="ECO:0000256" key="8">
    <source>
        <dbReference type="SAM" id="MobiDB-lite"/>
    </source>
</evidence>
<evidence type="ECO:0000256" key="7">
    <source>
        <dbReference type="ARBA" id="ARBA00049024"/>
    </source>
</evidence>
<dbReference type="InterPro" id="IPR016163">
    <property type="entry name" value="Ald_DH_C"/>
</dbReference>
<reference evidence="10" key="1">
    <citation type="journal article" date="2021" name="Genome Biol. Evol.">
        <title>A High-Quality Reference Genome for a Parasitic Bivalve with Doubly Uniparental Inheritance (Bivalvia: Unionida).</title>
        <authorList>
            <person name="Smith C.H."/>
        </authorList>
    </citation>
    <scope>NUCLEOTIDE SEQUENCE</scope>
    <source>
        <strain evidence="10">CHS0354</strain>
    </source>
</reference>
<dbReference type="NCBIfam" id="NF001221">
    <property type="entry name" value="PRK00197.1"/>
    <property type="match status" value="1"/>
</dbReference>
<evidence type="ECO:0000256" key="2">
    <source>
        <dbReference type="ARBA" id="ARBA00013002"/>
    </source>
</evidence>
<comment type="pathway">
    <text evidence="1">Amino-acid biosynthesis; L-proline biosynthesis; L-glutamate 5-semialdehyde from L-glutamate: step 2/2.</text>
</comment>
<dbReference type="Proteomes" id="UP001195483">
    <property type="component" value="Unassembled WGS sequence"/>
</dbReference>
<dbReference type="InterPro" id="IPR020593">
    <property type="entry name" value="G-glutamylP_reductase_CS"/>
</dbReference>
<dbReference type="InterPro" id="IPR016162">
    <property type="entry name" value="Ald_DH_N"/>
</dbReference>
<evidence type="ECO:0000256" key="5">
    <source>
        <dbReference type="ARBA" id="ARBA00022857"/>
    </source>
</evidence>
<keyword evidence="5" id="KW-0521">NADP</keyword>
<protein>
    <recommendedName>
        <fullName evidence="2">glutamate-5-semialdehyde dehydrogenase</fullName>
        <ecNumber evidence="2">1.2.1.41</ecNumber>
    </recommendedName>
</protein>
<keyword evidence="11" id="KW-1185">Reference proteome</keyword>
<dbReference type="GO" id="GO:0004350">
    <property type="term" value="F:glutamate-5-semialdehyde dehydrogenase activity"/>
    <property type="evidence" value="ECO:0007669"/>
    <property type="project" value="UniProtKB-EC"/>
</dbReference>
<sequence length="427" mass="46224">MMNDISDFKAVCEAAKRSSVKLAALPDDLRTGILLEIAAELDRAADAVLSANREDCRAAEADLKSGEMTQALYNRLKLTPEKAGGLSVYAKSVSALSGSLNTVDYACKLDDGLVLERIRCPLGLIAAIYESRPEVTVQVSCLALKSGNAVILKGGREALHSNRVLFGIIRDVLAGHKLADCVVLAENREQIRQILTMKGTVDMIIPRGSNTFVQYIRDHSAIPVLGHADGICHIYLDEGADPVKAVRIITDAKLSYPAACNAVETLLCHPASEQTTTAELLDREGIAYHPAHDNTWRTEYSGPGLSVKQVSSIDEAIRHINTYGSGHTDAIITENDLHAAQFIREVDAASVFHNASTRFADGYVFGLGAEVGISTEKIHARGPVGIEGLLTTKYVLRGAGHARSDYTDNPERAKDGQKNYTHQPLRR</sequence>
<dbReference type="Gene3D" id="3.40.309.10">
    <property type="entry name" value="Aldehyde Dehydrogenase, Chain A, domain 2"/>
    <property type="match status" value="1"/>
</dbReference>
<evidence type="ECO:0000256" key="6">
    <source>
        <dbReference type="ARBA" id="ARBA00023002"/>
    </source>
</evidence>
<organism evidence="10 11">
    <name type="scientific">Potamilus streckersoni</name>
    <dbReference type="NCBI Taxonomy" id="2493646"/>
    <lineage>
        <taxon>Eukaryota</taxon>
        <taxon>Metazoa</taxon>
        <taxon>Spiralia</taxon>
        <taxon>Lophotrochozoa</taxon>
        <taxon>Mollusca</taxon>
        <taxon>Bivalvia</taxon>
        <taxon>Autobranchia</taxon>
        <taxon>Heteroconchia</taxon>
        <taxon>Palaeoheterodonta</taxon>
        <taxon>Unionida</taxon>
        <taxon>Unionoidea</taxon>
        <taxon>Unionidae</taxon>
        <taxon>Ambleminae</taxon>
        <taxon>Lampsilini</taxon>
        <taxon>Potamilus</taxon>
    </lineage>
</organism>
<evidence type="ECO:0000259" key="9">
    <source>
        <dbReference type="Pfam" id="PF00171"/>
    </source>
</evidence>
<evidence type="ECO:0000256" key="1">
    <source>
        <dbReference type="ARBA" id="ARBA00004985"/>
    </source>
</evidence>
<dbReference type="Pfam" id="PF00171">
    <property type="entry name" value="Aldedh"/>
    <property type="match status" value="2"/>
</dbReference>
<feature type="domain" description="Aldehyde dehydrogenase" evidence="9">
    <location>
        <begin position="291"/>
        <end position="365"/>
    </location>
</feature>
<comment type="catalytic activity">
    <reaction evidence="7">
        <text>L-glutamate 5-semialdehyde + phosphate + NADP(+) = L-glutamyl 5-phosphate + NADPH + H(+)</text>
        <dbReference type="Rhea" id="RHEA:19541"/>
        <dbReference type="ChEBI" id="CHEBI:15378"/>
        <dbReference type="ChEBI" id="CHEBI:43474"/>
        <dbReference type="ChEBI" id="CHEBI:57783"/>
        <dbReference type="ChEBI" id="CHEBI:58066"/>
        <dbReference type="ChEBI" id="CHEBI:58274"/>
        <dbReference type="ChEBI" id="CHEBI:58349"/>
        <dbReference type="EC" id="1.2.1.41"/>
    </reaction>
</comment>
<dbReference type="EC" id="1.2.1.41" evidence="2"/>
<gene>
    <name evidence="10" type="ORF">CHS0354_018437</name>
</gene>
<dbReference type="EMBL" id="JAEAOA010001141">
    <property type="protein sequence ID" value="KAK3606843.1"/>
    <property type="molecule type" value="Genomic_DNA"/>
</dbReference>
<evidence type="ECO:0000256" key="3">
    <source>
        <dbReference type="ARBA" id="ARBA00022605"/>
    </source>
</evidence>
<reference evidence="10" key="2">
    <citation type="journal article" date="2021" name="Genome Biol. Evol.">
        <title>Developing a high-quality reference genome for a parasitic bivalve with doubly uniparental inheritance (Bivalvia: Unionida).</title>
        <authorList>
            <person name="Smith C.H."/>
        </authorList>
    </citation>
    <scope>NUCLEOTIDE SEQUENCE</scope>
    <source>
        <strain evidence="10">CHS0354</strain>
        <tissue evidence="10">Mantle</tissue>
    </source>
</reference>
<dbReference type="GO" id="GO:0050661">
    <property type="term" value="F:NADP binding"/>
    <property type="evidence" value="ECO:0007669"/>
    <property type="project" value="InterPro"/>
</dbReference>
<feature type="domain" description="Aldehyde dehydrogenase" evidence="9">
    <location>
        <begin position="6"/>
        <end position="280"/>
    </location>
</feature>
<dbReference type="HAMAP" id="MF_00412">
    <property type="entry name" value="ProA"/>
    <property type="match status" value="1"/>
</dbReference>
<dbReference type="PIRSF" id="PIRSF000151">
    <property type="entry name" value="GPR"/>
    <property type="match status" value="1"/>
</dbReference>
<keyword evidence="4" id="KW-0641">Proline biosynthesis</keyword>
<dbReference type="SUPFAM" id="SSF53720">
    <property type="entry name" value="ALDH-like"/>
    <property type="match status" value="1"/>
</dbReference>
<dbReference type="CDD" id="cd07079">
    <property type="entry name" value="ALDH_F18-19_ProA-GPR"/>
    <property type="match status" value="1"/>
</dbReference>
<accession>A0AAE0TB93</accession>
<dbReference type="NCBIfam" id="TIGR00407">
    <property type="entry name" value="proA"/>
    <property type="match status" value="1"/>
</dbReference>
<dbReference type="InterPro" id="IPR016161">
    <property type="entry name" value="Ald_DH/histidinol_DH"/>
</dbReference>
<evidence type="ECO:0000313" key="11">
    <source>
        <dbReference type="Proteomes" id="UP001195483"/>
    </source>
</evidence>
<dbReference type="AlphaFoldDB" id="A0AAE0TB93"/>
<name>A0AAE0TB93_9BIVA</name>
<dbReference type="PANTHER" id="PTHR11063:SF8">
    <property type="entry name" value="DELTA-1-PYRROLINE-5-CARBOXYLATE SYNTHASE"/>
    <property type="match status" value="1"/>
</dbReference>
<reference evidence="10" key="3">
    <citation type="submission" date="2023-05" db="EMBL/GenBank/DDBJ databases">
        <authorList>
            <person name="Smith C.H."/>
        </authorList>
    </citation>
    <scope>NUCLEOTIDE SEQUENCE</scope>
    <source>
        <strain evidence="10">CHS0354</strain>
        <tissue evidence="10">Mantle</tissue>
    </source>
</reference>